<dbReference type="PROSITE" id="PS51384">
    <property type="entry name" value="FAD_FR"/>
    <property type="match status" value="1"/>
</dbReference>
<dbReference type="PRINTS" id="PR00410">
    <property type="entry name" value="PHEHYDRXLASE"/>
</dbReference>
<organism evidence="3 4">
    <name type="scientific">Thiohalobacter thiocyanaticus</name>
    <dbReference type="NCBI Taxonomy" id="585455"/>
    <lineage>
        <taxon>Bacteria</taxon>
        <taxon>Pseudomonadati</taxon>
        <taxon>Pseudomonadota</taxon>
        <taxon>Gammaproteobacteria</taxon>
        <taxon>Thiohalobacterales</taxon>
        <taxon>Thiohalobacteraceae</taxon>
        <taxon>Thiohalobacter</taxon>
    </lineage>
</organism>
<sequence length="221" mass="24540">MDYSATLLMTGFVTHDVKRYIVEWPEGLDYAPGQGVELAIDEPDWREEGRPFTPTAIKGDRVLEFTIKSYPDHQGMTQHLRDIKPGSRLLMSESFGTIRYKGPGVFIAAGAGITPFLAILRDLAARGELGQSQLLFSNKTPADVICERELRHYFGTHGWFTCTQESAPGYADQRIDKALLQTRISDFGQNFYVCGPPGFTDSVNQALSELGADPDAVVFEQ</sequence>
<evidence type="ECO:0000256" key="1">
    <source>
        <dbReference type="ARBA" id="ARBA00034078"/>
    </source>
</evidence>
<keyword evidence="4" id="KW-1185">Reference proteome</keyword>
<dbReference type="EMBL" id="AP018052">
    <property type="protein sequence ID" value="BAZ94275.1"/>
    <property type="molecule type" value="Genomic_DNA"/>
</dbReference>
<name>A0A1Z4VS21_9GAMM</name>
<dbReference type="GO" id="GO:0016491">
    <property type="term" value="F:oxidoreductase activity"/>
    <property type="evidence" value="ECO:0007669"/>
    <property type="project" value="InterPro"/>
</dbReference>
<dbReference type="InterPro" id="IPR001433">
    <property type="entry name" value="OxRdtase_FAD/NAD-bd"/>
</dbReference>
<gene>
    <name evidence="3" type="ORF">FOKN1_1890</name>
</gene>
<dbReference type="RefSeq" id="WP_096366388.1">
    <property type="nucleotide sequence ID" value="NZ_AP018052.1"/>
</dbReference>
<dbReference type="Pfam" id="PF00970">
    <property type="entry name" value="FAD_binding_6"/>
    <property type="match status" value="1"/>
</dbReference>
<dbReference type="PANTHER" id="PTHR47354">
    <property type="entry name" value="NADH OXIDOREDUCTASE HCR"/>
    <property type="match status" value="1"/>
</dbReference>
<dbReference type="KEGG" id="ttc:FOKN1_1890"/>
<dbReference type="InterPro" id="IPR008333">
    <property type="entry name" value="Cbr1-like_FAD-bd_dom"/>
</dbReference>
<dbReference type="Proteomes" id="UP000218765">
    <property type="component" value="Chromosome"/>
</dbReference>
<evidence type="ECO:0000313" key="3">
    <source>
        <dbReference type="EMBL" id="BAZ94275.1"/>
    </source>
</evidence>
<dbReference type="InterPro" id="IPR039261">
    <property type="entry name" value="FNR_nucleotide-bd"/>
</dbReference>
<protein>
    <submittedName>
        <fullName evidence="3">Flavodoxin reductases</fullName>
    </submittedName>
</protein>
<dbReference type="CDD" id="cd06196">
    <property type="entry name" value="FNR_like_1"/>
    <property type="match status" value="1"/>
</dbReference>
<evidence type="ECO:0000313" key="4">
    <source>
        <dbReference type="Proteomes" id="UP000218765"/>
    </source>
</evidence>
<accession>A0A1Z4VS21</accession>
<dbReference type="Gene3D" id="2.40.30.10">
    <property type="entry name" value="Translation factors"/>
    <property type="match status" value="1"/>
</dbReference>
<dbReference type="OrthoDB" id="9796486at2"/>
<proteinExistence type="predicted"/>
<comment type="cofactor">
    <cofactor evidence="1">
        <name>[2Fe-2S] cluster</name>
        <dbReference type="ChEBI" id="CHEBI:190135"/>
    </cofactor>
</comment>
<dbReference type="Pfam" id="PF00175">
    <property type="entry name" value="NAD_binding_1"/>
    <property type="match status" value="1"/>
</dbReference>
<reference evidence="3 4" key="1">
    <citation type="submission" date="2017-05" db="EMBL/GenBank/DDBJ databases">
        <title>Thiocyanate degradation by Thiohalobacter thiocyanaticus FOKN1.</title>
        <authorList>
            <person name="Oshiki M."/>
            <person name="Fukushima T."/>
            <person name="Kawano S."/>
            <person name="Nakagawa J."/>
        </authorList>
    </citation>
    <scope>NUCLEOTIDE SEQUENCE [LARGE SCALE GENOMIC DNA]</scope>
    <source>
        <strain evidence="3 4">FOKN1</strain>
    </source>
</reference>
<evidence type="ECO:0000259" key="2">
    <source>
        <dbReference type="PROSITE" id="PS51384"/>
    </source>
</evidence>
<dbReference type="InterPro" id="IPR017927">
    <property type="entry name" value="FAD-bd_FR_type"/>
</dbReference>
<dbReference type="Gene3D" id="3.40.50.80">
    <property type="entry name" value="Nucleotide-binding domain of ferredoxin-NADP reductase (FNR) module"/>
    <property type="match status" value="1"/>
</dbReference>
<dbReference type="SUPFAM" id="SSF52343">
    <property type="entry name" value="Ferredoxin reductase-like, C-terminal NADP-linked domain"/>
    <property type="match status" value="1"/>
</dbReference>
<dbReference type="InterPro" id="IPR050415">
    <property type="entry name" value="MRET"/>
</dbReference>
<feature type="domain" description="FAD-binding FR-type" evidence="2">
    <location>
        <begin position="1"/>
        <end position="101"/>
    </location>
</feature>
<dbReference type="PRINTS" id="PR00371">
    <property type="entry name" value="FPNCR"/>
</dbReference>
<dbReference type="SUPFAM" id="SSF63380">
    <property type="entry name" value="Riboflavin synthase domain-like"/>
    <property type="match status" value="1"/>
</dbReference>
<dbReference type="InterPro" id="IPR001709">
    <property type="entry name" value="Flavoprot_Pyr_Nucl_cyt_Rdtase"/>
</dbReference>
<dbReference type="AlphaFoldDB" id="A0A1Z4VS21"/>
<dbReference type="PANTHER" id="PTHR47354:SF5">
    <property type="entry name" value="PROTEIN RFBI"/>
    <property type="match status" value="1"/>
</dbReference>
<dbReference type="InterPro" id="IPR017938">
    <property type="entry name" value="Riboflavin_synthase-like_b-brl"/>
</dbReference>